<dbReference type="InterPro" id="IPR009057">
    <property type="entry name" value="Homeodomain-like_sf"/>
</dbReference>
<dbReference type="PANTHER" id="PTHR32071:SF121">
    <property type="entry name" value="SIGMA L-DEPENDENT TRANSCRIPTIONAL REGULATOR YQIR-RELATED"/>
    <property type="match status" value="1"/>
</dbReference>
<keyword evidence="5" id="KW-0804">Transcription</keyword>
<dbReference type="InterPro" id="IPR025944">
    <property type="entry name" value="Sigma_54_int_dom_CS"/>
</dbReference>
<feature type="domain" description="Sigma-54 factor interaction" evidence="7">
    <location>
        <begin position="145"/>
        <end position="374"/>
    </location>
</feature>
<dbReference type="SUPFAM" id="SSF46689">
    <property type="entry name" value="Homeodomain-like"/>
    <property type="match status" value="1"/>
</dbReference>
<dbReference type="FunFam" id="3.40.50.300:FF:000006">
    <property type="entry name" value="DNA-binding transcriptional regulator NtrC"/>
    <property type="match status" value="1"/>
</dbReference>
<dbReference type="GO" id="GO:0003677">
    <property type="term" value="F:DNA binding"/>
    <property type="evidence" value="ECO:0007669"/>
    <property type="project" value="UniProtKB-KW"/>
</dbReference>
<evidence type="ECO:0000259" key="7">
    <source>
        <dbReference type="PROSITE" id="PS50045"/>
    </source>
</evidence>
<dbReference type="InterPro" id="IPR002078">
    <property type="entry name" value="Sigma_54_int"/>
</dbReference>
<dbReference type="InterPro" id="IPR011006">
    <property type="entry name" value="CheY-like_superfamily"/>
</dbReference>
<dbReference type="Gene3D" id="1.10.8.60">
    <property type="match status" value="1"/>
</dbReference>
<dbReference type="InterPro" id="IPR001789">
    <property type="entry name" value="Sig_transdc_resp-reg_receiver"/>
</dbReference>
<evidence type="ECO:0000259" key="8">
    <source>
        <dbReference type="PROSITE" id="PS50110"/>
    </source>
</evidence>
<dbReference type="Gene3D" id="3.40.50.300">
    <property type="entry name" value="P-loop containing nucleotide triphosphate hydrolases"/>
    <property type="match status" value="1"/>
</dbReference>
<dbReference type="PROSITE" id="PS00688">
    <property type="entry name" value="SIGMA54_INTERACT_3"/>
    <property type="match status" value="1"/>
</dbReference>
<dbReference type="PROSITE" id="PS00676">
    <property type="entry name" value="SIGMA54_INTERACT_2"/>
    <property type="match status" value="1"/>
</dbReference>
<evidence type="ECO:0000256" key="3">
    <source>
        <dbReference type="ARBA" id="ARBA00023015"/>
    </source>
</evidence>
<dbReference type="InterPro" id="IPR003593">
    <property type="entry name" value="AAA+_ATPase"/>
</dbReference>
<sequence length="452" mass="50928">MVFSIYLVEDDPWYGELLKHHLSLNPDYEVTLFDNASDCLKNLYQKPDVVCIDFGLPDLSGDKLLTKIKAVDINMPVIVISGQEDISVAVSLLKNGARDYIIKDDHTKDVLWKSIINVRENTELKKEVEELREQIEDNYLFDNSIIGQSKAIKTVFKHLEKAIKSNINISITGETGTGKELVAKAIHYNSSRKRKPFIAVNMAAMPAELVESELFGHEKGAFTGAVSQKIGKFEAANGGTIFLDEIAELDLNIQSKILRVIQEREVVRVGGNKTISFDARLITATHKDLATEVKEGRFREDLYYRIVGLPVELPPLRNRDQDIILLADHFVGEYAKDNKIKKFSLEESARQKLLDYHYPGNVRELKAVIDLACAMADGSKITGEDITFRSIGKESSFLDGGEKTLKEYQVDIITHYLKKYNGNVIKVANKLDIGKSTVYNMIKSEDINIKEL</sequence>
<evidence type="ECO:0000313" key="10">
    <source>
        <dbReference type="Proteomes" id="UP000642920"/>
    </source>
</evidence>
<name>A0A937AGA0_9BACT</name>
<proteinExistence type="predicted"/>
<feature type="domain" description="Response regulatory" evidence="8">
    <location>
        <begin position="4"/>
        <end position="118"/>
    </location>
</feature>
<dbReference type="RefSeq" id="WP_201920830.1">
    <property type="nucleotide sequence ID" value="NZ_JAERQG010000002.1"/>
</dbReference>
<reference evidence="9" key="1">
    <citation type="submission" date="2021-01" db="EMBL/GenBank/DDBJ databases">
        <title>Marivirga sp. nov., isolated from intertidal surface sediments.</title>
        <authorList>
            <person name="Zhang M."/>
        </authorList>
    </citation>
    <scope>NUCLEOTIDE SEQUENCE</scope>
    <source>
        <strain evidence="9">SM1354</strain>
    </source>
</reference>
<dbReference type="SMART" id="SM00448">
    <property type="entry name" value="REC"/>
    <property type="match status" value="1"/>
</dbReference>
<dbReference type="Pfam" id="PF00158">
    <property type="entry name" value="Sigma54_activat"/>
    <property type="match status" value="1"/>
</dbReference>
<keyword evidence="4" id="KW-0238">DNA-binding</keyword>
<feature type="modified residue" description="4-aspartylphosphate" evidence="6">
    <location>
        <position position="53"/>
    </location>
</feature>
<organism evidence="9 10">
    <name type="scientific">Marivirga atlantica</name>
    <dbReference type="NCBI Taxonomy" id="1548457"/>
    <lineage>
        <taxon>Bacteria</taxon>
        <taxon>Pseudomonadati</taxon>
        <taxon>Bacteroidota</taxon>
        <taxon>Cytophagia</taxon>
        <taxon>Cytophagales</taxon>
        <taxon>Marivirgaceae</taxon>
        <taxon>Marivirga</taxon>
    </lineage>
</organism>
<dbReference type="InterPro" id="IPR027417">
    <property type="entry name" value="P-loop_NTPase"/>
</dbReference>
<evidence type="ECO:0000256" key="1">
    <source>
        <dbReference type="ARBA" id="ARBA00022741"/>
    </source>
</evidence>
<dbReference type="Pfam" id="PF25601">
    <property type="entry name" value="AAA_lid_14"/>
    <property type="match status" value="1"/>
</dbReference>
<evidence type="ECO:0000313" key="9">
    <source>
        <dbReference type="EMBL" id="MBL0765698.1"/>
    </source>
</evidence>
<gene>
    <name evidence="9" type="ORF">JKP34_10580</name>
</gene>
<dbReference type="Proteomes" id="UP000642920">
    <property type="component" value="Unassembled WGS sequence"/>
</dbReference>
<dbReference type="CDD" id="cd00009">
    <property type="entry name" value="AAA"/>
    <property type="match status" value="1"/>
</dbReference>
<dbReference type="SMART" id="SM00382">
    <property type="entry name" value="AAA"/>
    <property type="match status" value="1"/>
</dbReference>
<accession>A0A937AGA0</accession>
<keyword evidence="6" id="KW-0597">Phosphoprotein</keyword>
<dbReference type="AlphaFoldDB" id="A0A937AGA0"/>
<dbReference type="PROSITE" id="PS50045">
    <property type="entry name" value="SIGMA54_INTERACT_4"/>
    <property type="match status" value="1"/>
</dbReference>
<comment type="caution">
    <text evidence="9">The sequence shown here is derived from an EMBL/GenBank/DDBJ whole genome shotgun (WGS) entry which is preliminary data.</text>
</comment>
<keyword evidence="2" id="KW-0067">ATP-binding</keyword>
<dbReference type="PROSITE" id="PS50110">
    <property type="entry name" value="RESPONSE_REGULATORY"/>
    <property type="match status" value="1"/>
</dbReference>
<keyword evidence="10" id="KW-1185">Reference proteome</keyword>
<dbReference type="GO" id="GO:0006355">
    <property type="term" value="P:regulation of DNA-templated transcription"/>
    <property type="evidence" value="ECO:0007669"/>
    <property type="project" value="InterPro"/>
</dbReference>
<dbReference type="SUPFAM" id="SSF52172">
    <property type="entry name" value="CheY-like"/>
    <property type="match status" value="1"/>
</dbReference>
<dbReference type="InterPro" id="IPR025943">
    <property type="entry name" value="Sigma_54_int_dom_ATP-bd_2"/>
</dbReference>
<dbReference type="EMBL" id="JAERQG010000002">
    <property type="protein sequence ID" value="MBL0765698.1"/>
    <property type="molecule type" value="Genomic_DNA"/>
</dbReference>
<dbReference type="PANTHER" id="PTHR32071">
    <property type="entry name" value="TRANSCRIPTIONAL REGULATORY PROTEIN"/>
    <property type="match status" value="1"/>
</dbReference>
<dbReference type="SUPFAM" id="SSF52540">
    <property type="entry name" value="P-loop containing nucleoside triphosphate hydrolases"/>
    <property type="match status" value="1"/>
</dbReference>
<dbReference type="GO" id="GO:0005524">
    <property type="term" value="F:ATP binding"/>
    <property type="evidence" value="ECO:0007669"/>
    <property type="project" value="UniProtKB-KW"/>
</dbReference>
<dbReference type="Gene3D" id="3.40.50.2300">
    <property type="match status" value="1"/>
</dbReference>
<dbReference type="Gene3D" id="1.10.10.60">
    <property type="entry name" value="Homeodomain-like"/>
    <property type="match status" value="1"/>
</dbReference>
<dbReference type="CDD" id="cd00156">
    <property type="entry name" value="REC"/>
    <property type="match status" value="1"/>
</dbReference>
<evidence type="ECO:0000256" key="4">
    <source>
        <dbReference type="ARBA" id="ARBA00023125"/>
    </source>
</evidence>
<evidence type="ECO:0000256" key="2">
    <source>
        <dbReference type="ARBA" id="ARBA00022840"/>
    </source>
</evidence>
<dbReference type="Pfam" id="PF00072">
    <property type="entry name" value="Response_reg"/>
    <property type="match status" value="1"/>
</dbReference>
<dbReference type="GO" id="GO:0000160">
    <property type="term" value="P:phosphorelay signal transduction system"/>
    <property type="evidence" value="ECO:0007669"/>
    <property type="project" value="InterPro"/>
</dbReference>
<keyword evidence="3" id="KW-0805">Transcription regulation</keyword>
<dbReference type="InterPro" id="IPR058031">
    <property type="entry name" value="AAA_lid_NorR"/>
</dbReference>
<evidence type="ECO:0000256" key="5">
    <source>
        <dbReference type="ARBA" id="ARBA00023163"/>
    </source>
</evidence>
<protein>
    <submittedName>
        <fullName evidence="9">Sigma-54-dependent Fis family transcriptional regulator</fullName>
    </submittedName>
</protein>
<keyword evidence="1" id="KW-0547">Nucleotide-binding</keyword>
<evidence type="ECO:0000256" key="6">
    <source>
        <dbReference type="PROSITE-ProRule" id="PRU00169"/>
    </source>
</evidence>